<dbReference type="OrthoDB" id="2660780at2"/>
<dbReference type="KEGG" id="plut:EI981_16205"/>
<keyword evidence="2" id="KW-1133">Transmembrane helix</keyword>
<feature type="transmembrane region" description="Helical" evidence="2">
    <location>
        <begin position="30"/>
        <end position="55"/>
    </location>
</feature>
<feature type="transmembrane region" description="Helical" evidence="2">
    <location>
        <begin position="5"/>
        <end position="24"/>
    </location>
</feature>
<protein>
    <submittedName>
        <fullName evidence="3">Uncharacterized protein</fullName>
    </submittedName>
</protein>
<accession>A0A3S9UZW2</accession>
<organism evidence="3 4">
    <name type="scientific">Paenibacillus lutimineralis</name>
    <dbReference type="NCBI Taxonomy" id="2707005"/>
    <lineage>
        <taxon>Bacteria</taxon>
        <taxon>Bacillati</taxon>
        <taxon>Bacillota</taxon>
        <taxon>Bacilli</taxon>
        <taxon>Bacillales</taxon>
        <taxon>Paenibacillaceae</taxon>
        <taxon>Paenibacillus</taxon>
    </lineage>
</organism>
<proteinExistence type="predicted"/>
<dbReference type="Proteomes" id="UP000270678">
    <property type="component" value="Chromosome"/>
</dbReference>
<evidence type="ECO:0000256" key="1">
    <source>
        <dbReference type="SAM" id="MobiDB-lite"/>
    </source>
</evidence>
<feature type="region of interest" description="Disordered" evidence="1">
    <location>
        <begin position="71"/>
        <end position="110"/>
    </location>
</feature>
<sequence length="110" mass="12055">MAKLLYSVGGVLILAGLLSGFLYYGWGEHAWGAAFTIIGSGFLSGIIFIALGAIIERLDMNAYYLEELLDRTPPPPESNKPRPVKHSYLKGNHSKTPLEALKGYKMNAKD</sequence>
<dbReference type="EMBL" id="CP034346">
    <property type="protein sequence ID" value="AZS15826.1"/>
    <property type="molecule type" value="Genomic_DNA"/>
</dbReference>
<keyword evidence="2" id="KW-0472">Membrane</keyword>
<keyword evidence="4" id="KW-1185">Reference proteome</keyword>
<dbReference type="AlphaFoldDB" id="A0A3S9UZW2"/>
<reference evidence="4" key="1">
    <citation type="submission" date="2018-12" db="EMBL/GenBank/DDBJ databases">
        <title>Complete genome sequence of Paenibacillus sp. MBLB1234.</title>
        <authorList>
            <person name="Nam Y.-D."/>
            <person name="Kang J."/>
            <person name="Chung W.-H."/>
            <person name="Park Y.S."/>
        </authorList>
    </citation>
    <scope>NUCLEOTIDE SEQUENCE [LARGE SCALE GENOMIC DNA]</scope>
    <source>
        <strain evidence="4">MBLB1234</strain>
    </source>
</reference>
<gene>
    <name evidence="3" type="ORF">EI981_16205</name>
</gene>
<name>A0A3S9UZW2_9BACL</name>
<evidence type="ECO:0000313" key="3">
    <source>
        <dbReference type="EMBL" id="AZS15826.1"/>
    </source>
</evidence>
<evidence type="ECO:0000256" key="2">
    <source>
        <dbReference type="SAM" id="Phobius"/>
    </source>
</evidence>
<evidence type="ECO:0000313" key="4">
    <source>
        <dbReference type="Proteomes" id="UP000270678"/>
    </source>
</evidence>
<dbReference type="RefSeq" id="WP_126999849.1">
    <property type="nucleotide sequence ID" value="NZ_CP034346.1"/>
</dbReference>
<keyword evidence="2" id="KW-0812">Transmembrane</keyword>